<dbReference type="PANTHER" id="PTHR12131">
    <property type="entry name" value="ATP-DEPENDENT RNA AND DNA HELICASE"/>
    <property type="match status" value="1"/>
</dbReference>
<dbReference type="OrthoDB" id="3229913at2"/>
<dbReference type="GO" id="GO:0004386">
    <property type="term" value="F:helicase activity"/>
    <property type="evidence" value="ECO:0007669"/>
    <property type="project" value="UniProtKB-KW"/>
</dbReference>
<dbReference type="InterPro" id="IPR058621">
    <property type="entry name" value="SH3_HelY"/>
</dbReference>
<dbReference type="Gene3D" id="1.10.3380.30">
    <property type="match status" value="1"/>
</dbReference>
<evidence type="ECO:0000256" key="3">
    <source>
        <dbReference type="ARBA" id="ARBA00022806"/>
    </source>
</evidence>
<dbReference type="SMART" id="SM01142">
    <property type="entry name" value="DSHCT"/>
    <property type="match status" value="1"/>
</dbReference>
<evidence type="ECO:0000256" key="4">
    <source>
        <dbReference type="ARBA" id="ARBA00022840"/>
    </source>
</evidence>
<dbReference type="InterPro" id="IPR001650">
    <property type="entry name" value="Helicase_C-like"/>
</dbReference>
<evidence type="ECO:0000259" key="7">
    <source>
        <dbReference type="PROSITE" id="PS51194"/>
    </source>
</evidence>
<keyword evidence="2" id="KW-0378">Hydrolase</keyword>
<feature type="domain" description="Helicase ATP-binding" evidence="6">
    <location>
        <begin position="67"/>
        <end position="224"/>
    </location>
</feature>
<dbReference type="Pfam" id="PF21408">
    <property type="entry name" value="MTR4-like_stalk"/>
    <property type="match status" value="1"/>
</dbReference>
<dbReference type="CDD" id="cd18795">
    <property type="entry name" value="SF2_C_Ski2"/>
    <property type="match status" value="1"/>
</dbReference>
<dbReference type="GO" id="GO:0005524">
    <property type="term" value="F:ATP binding"/>
    <property type="evidence" value="ECO:0007669"/>
    <property type="project" value="UniProtKB-KW"/>
</dbReference>
<dbReference type="PANTHER" id="PTHR12131:SF1">
    <property type="entry name" value="ATP-DEPENDENT RNA HELICASE SUPV3L1, MITOCHONDRIAL-RELATED"/>
    <property type="match status" value="1"/>
</dbReference>
<dbReference type="Gene3D" id="3.40.50.300">
    <property type="entry name" value="P-loop containing nucleotide triphosphate hydrolases"/>
    <property type="match status" value="2"/>
</dbReference>
<dbReference type="RefSeq" id="WP_060567292.1">
    <property type="nucleotide sequence ID" value="NZ_LLVT01000003.1"/>
</dbReference>
<evidence type="ECO:0000256" key="2">
    <source>
        <dbReference type="ARBA" id="ARBA00022801"/>
    </source>
</evidence>
<evidence type="ECO:0000256" key="5">
    <source>
        <dbReference type="SAM" id="MobiDB-lite"/>
    </source>
</evidence>
<dbReference type="Pfam" id="PF00271">
    <property type="entry name" value="Helicase_C"/>
    <property type="match status" value="1"/>
</dbReference>
<gene>
    <name evidence="8" type="ORF">APY09_07780</name>
</gene>
<feature type="region of interest" description="Disordered" evidence="5">
    <location>
        <begin position="1"/>
        <end position="22"/>
    </location>
</feature>
<feature type="compositionally biased region" description="Basic and acidic residues" evidence="5">
    <location>
        <begin position="11"/>
        <end position="22"/>
    </location>
</feature>
<dbReference type="SMART" id="SM00490">
    <property type="entry name" value="HELICc"/>
    <property type="match status" value="1"/>
</dbReference>
<dbReference type="Proteomes" id="UP000054686">
    <property type="component" value="Unassembled WGS sequence"/>
</dbReference>
<dbReference type="Pfam" id="PF26090">
    <property type="entry name" value="SH3_HelY"/>
    <property type="match status" value="1"/>
</dbReference>
<name>A0A0V8RR07_9ACTO</name>
<feature type="compositionally biased region" description="Basic residues" evidence="5">
    <location>
        <begin position="1"/>
        <end position="10"/>
    </location>
</feature>
<protein>
    <submittedName>
        <fullName evidence="8">DEAD/DEAH box helicase</fullName>
    </submittedName>
</protein>
<evidence type="ECO:0000256" key="1">
    <source>
        <dbReference type="ARBA" id="ARBA00022741"/>
    </source>
</evidence>
<dbReference type="SMART" id="SM00487">
    <property type="entry name" value="DEXDc"/>
    <property type="match status" value="1"/>
</dbReference>
<reference evidence="8 9" key="1">
    <citation type="submission" date="2015-10" db="EMBL/GenBank/DDBJ databases">
        <title>Draft Genome of Actinomyces odontolyticus subsp. actinosynbacter strain XH001.</title>
        <authorList>
            <person name="Mclean J.S."/>
            <person name="He X."/>
        </authorList>
    </citation>
    <scope>NUCLEOTIDE SEQUENCE [LARGE SCALE GENOMIC DNA]</scope>
    <source>
        <strain evidence="8 9">XH001</strain>
    </source>
</reference>
<dbReference type="SUPFAM" id="SSF52540">
    <property type="entry name" value="P-loop containing nucleoside triphosphate hydrolases"/>
    <property type="match status" value="1"/>
</dbReference>
<keyword evidence="3 8" id="KW-0347">Helicase</keyword>
<dbReference type="InterPro" id="IPR014001">
    <property type="entry name" value="Helicase_ATP-bd"/>
</dbReference>
<dbReference type="InterPro" id="IPR012961">
    <property type="entry name" value="Ski2/MTR4_C"/>
</dbReference>
<dbReference type="InterPro" id="IPR027417">
    <property type="entry name" value="P-loop_NTPase"/>
</dbReference>
<keyword evidence="4" id="KW-0067">ATP-binding</keyword>
<feature type="domain" description="Helicase C-terminal" evidence="7">
    <location>
        <begin position="314"/>
        <end position="492"/>
    </location>
</feature>
<dbReference type="AlphaFoldDB" id="A0A0V8RR07"/>
<dbReference type="InterPro" id="IPR011545">
    <property type="entry name" value="DEAD/DEAH_box_helicase_dom"/>
</dbReference>
<proteinExistence type="predicted"/>
<organism evidence="8 9">
    <name type="scientific">Schaalia odontolytica</name>
    <dbReference type="NCBI Taxonomy" id="1660"/>
    <lineage>
        <taxon>Bacteria</taxon>
        <taxon>Bacillati</taxon>
        <taxon>Actinomycetota</taxon>
        <taxon>Actinomycetes</taxon>
        <taxon>Actinomycetales</taxon>
        <taxon>Actinomycetaceae</taxon>
        <taxon>Schaalia</taxon>
    </lineage>
</organism>
<comment type="caution">
    <text evidence="8">The sequence shown here is derived from an EMBL/GenBank/DDBJ whole genome shotgun (WGS) entry which is preliminary data.</text>
</comment>
<dbReference type="PROSITE" id="PS51194">
    <property type="entry name" value="HELICASE_CTER"/>
    <property type="match status" value="1"/>
</dbReference>
<dbReference type="Pfam" id="PF08148">
    <property type="entry name" value="DSHCT"/>
    <property type="match status" value="1"/>
</dbReference>
<keyword evidence="1" id="KW-0547">Nucleotide-binding</keyword>
<dbReference type="PROSITE" id="PS51192">
    <property type="entry name" value="HELICASE_ATP_BIND_1"/>
    <property type="match status" value="1"/>
</dbReference>
<dbReference type="GO" id="GO:0016787">
    <property type="term" value="F:hydrolase activity"/>
    <property type="evidence" value="ECO:0007669"/>
    <property type="project" value="UniProtKB-KW"/>
</dbReference>
<dbReference type="InterPro" id="IPR048392">
    <property type="entry name" value="MTR4-like_stalk"/>
</dbReference>
<dbReference type="InterPro" id="IPR050699">
    <property type="entry name" value="RNA-DNA_Helicase"/>
</dbReference>
<dbReference type="EMBL" id="LLVT01000003">
    <property type="protein sequence ID" value="KSW10402.1"/>
    <property type="molecule type" value="Genomic_DNA"/>
</dbReference>
<sequence>MSPKRRRHRTRDAENVTQREEEVGLGVGSAAQRYAAYKAEAMAASSLRARWVSTLSFTPDPFQIQALDAVEAGSSVLVAAPTGAGKTIVGQFGAYVALEQGMRAFYTTPIKALSNQKYLELCDLYGADNVGLATGDTSVNSGAPVVVMTTEVLRNMIYAGASLSDLGVVILDEVHYLADKMRGPVWEEVIIHLPAHVAIIALSATVSNAEEFGAWIREVRSTCEIIVSEKRPVPLYQHMIVGEDIFDLYAPTGKGKLNPELVAATRDSRIRGGRGSRSWNREVRVRRESRPSTLISLDRARLLPAITFIFSRAGCEDAVRQILSTRITLTTRSEAAEIESYVDEVIALLPPEDAIVLGAEAWKRGLMRGIAAHHAGMLPLMKESVEHLFSRGLVKMVYATETLALGINMPARTVVIESLTKWNGSAHVSLSAGEYTQLSGRAGRRGIDTEGHAVVSHRGGVAPEEVAALASKRTYPLISAFTPTYNMVVNLLARSTRAQTRKVLESSFAQYQADSAVVALASRLTELEAQRDATAEDLSCSHGDVREYLTLRDQLGQAEKSGARARKREARDESRRLLSGVRPGDVLALTRGRKTRLCVVGAKATSASGRVEVSVIGEDATWRALAPEDVRGAIAVVGHMSIPGGSALRRTKERTRIAGELRSGAAKGIYEVPVDSTQASDPVSALRTAMRQHPVHRCPHREEHARAGAQWARLAREIERLRSSIDSQTGSVAAQFDRVCAVLERLGFLAGDEVTDSGQRLRRIFGERDLVVAMSMNEGTWNELDEAELASMVSALVYDSRSDDDAQQLAPAGVGIRLQEAWHESLATLERVHRVEKACGCDLTPSLDAGLMAATLAWAHGSTLATAIDATPIQAGDFVRWMRQVMDCLGQIASASSSGELARKAEAAKDRIGRGIVAWSTI</sequence>
<accession>A0A0V8RR07</accession>
<evidence type="ECO:0000313" key="8">
    <source>
        <dbReference type="EMBL" id="KSW10402.1"/>
    </source>
</evidence>
<dbReference type="GO" id="GO:0070478">
    <property type="term" value="P:nuclear-transcribed mRNA catabolic process, 3'-5' exonucleolytic nonsense-mediated decay"/>
    <property type="evidence" value="ECO:0007669"/>
    <property type="project" value="TreeGrafter"/>
</dbReference>
<evidence type="ECO:0000259" key="6">
    <source>
        <dbReference type="PROSITE" id="PS51192"/>
    </source>
</evidence>
<dbReference type="Pfam" id="PF00270">
    <property type="entry name" value="DEAD"/>
    <property type="match status" value="1"/>
</dbReference>
<evidence type="ECO:0000313" key="9">
    <source>
        <dbReference type="Proteomes" id="UP000054686"/>
    </source>
</evidence>
<dbReference type="GO" id="GO:0055087">
    <property type="term" value="C:Ski complex"/>
    <property type="evidence" value="ECO:0007669"/>
    <property type="project" value="TreeGrafter"/>
</dbReference>
<dbReference type="GO" id="GO:0003676">
    <property type="term" value="F:nucleic acid binding"/>
    <property type="evidence" value="ECO:0007669"/>
    <property type="project" value="InterPro"/>
</dbReference>